<feature type="domain" description="FHA" evidence="3">
    <location>
        <begin position="46"/>
        <end position="124"/>
    </location>
</feature>
<comment type="caution">
    <text evidence="4">The sequence shown here is derived from an EMBL/GenBank/DDBJ whole genome shotgun (WGS) entry which is preliminary data.</text>
</comment>
<dbReference type="PANTHER" id="PTHR12415">
    <property type="entry name" value="TYROSYL-DNA PHOSPHODIESTERASE 1"/>
    <property type="match status" value="1"/>
</dbReference>
<evidence type="ECO:0000259" key="3">
    <source>
        <dbReference type="PROSITE" id="PS50006"/>
    </source>
</evidence>
<keyword evidence="1" id="KW-0479">Metal-binding</keyword>
<dbReference type="InterPro" id="IPR008984">
    <property type="entry name" value="SMAD_FHA_dom_sf"/>
</dbReference>
<dbReference type="SUPFAM" id="SSF49879">
    <property type="entry name" value="SMAD/FHA domain"/>
    <property type="match status" value="1"/>
</dbReference>
<dbReference type="SUPFAM" id="SSF56024">
    <property type="entry name" value="Phospholipase D/nuclease"/>
    <property type="match status" value="2"/>
</dbReference>
<dbReference type="CDD" id="cd09123">
    <property type="entry name" value="PLDc_Tdp1_2"/>
    <property type="match status" value="1"/>
</dbReference>
<dbReference type="Gene3D" id="3.30.870.10">
    <property type="entry name" value="Endonuclease Chain A"/>
    <property type="match status" value="2"/>
</dbReference>
<dbReference type="Proteomes" id="UP001497444">
    <property type="component" value="Unassembled WGS sequence"/>
</dbReference>
<name>A0ABP0VIK5_9BRYO</name>
<sequence>MEVEGERENQNGGKRSYSLMALSAPMFFSKDERACQRLELRPGKFYTIGRSRSSCDVIFHDNRVSRQHCQVFLEPGSQKLYLLDGAPSRLRTKRLQESRSDDKSSSSKRVKPSLNGIFLNGQRVEDGACKVLAPGDEVSLVACTKCAQAVDPDFGAAVGFLVKVVPEYERQAVQNSLHLPPNNRKTENNSQLITKSSEEGDKPAIFPAFGPQTTCEPILGKLQSTSILLSEASNPSLRPLAGGVFEECLPGLLGEKGDLLLGNLGVEALTANSLVNIRGQAPEDLPELLDISTQKRCSESTGNGLASEDKSRSISMETHTLALETLLYKDAELTVSSISVSKRRAIEARSGILAKSLFTRLCPDIGKGPGFRGFCLNRLEDSEGTDEGVSLQELLAPLKDLVAIFAATFSGDILWFLTSNNLPADLPVTVACHDYERCWSTSEKDRTASPYPQWPNLTIVYPPFPDICAFSSKSKEGLRRGIGCHHPKLFLLRFQDKLRVVISSANLNQRQWLRTTNTVWWRDFPQLKIRNYHALFHSSGVSKGDSVPSSTAGDFGAQLAYFVSCLLVDVPAMAHWVVGLAQYDFSGAEASLVVSIPGVHGSLCSSVHQNSMENLELGTSSHSLPRKLLGIVSSTVVGITFRFCAAADPNGSRVRALAKLLNSIDPDEDGMIVVLLRRAKNVPADCNAVSVVVNVRRDSNSPSSSQDQCIQLGFLPRNMAKSVAPLCDGGLFAFIARIWPKEALSVASGFSESYVRLNLYIYEGPRFHELSTAPPTSEQAIAVSGLLSMLQYALGLHRLEQVLSRYKWPNSAETDFIFGSSSIGTSLDAPFLAAFSAAAGHRAIASSASDDSDSQWGCWTAEHEAENPSIGVVFPTIDRAKAAKDGVLSHYGLLCFAEKTWERLKPAKLLHDAVPSSASRDGIPMHSKVAIRRFQHHPSEASFGWVYCGSHNFSPAAWGRPLARAPANTIPVVGTALHISNYELGLIFVEPPPRSDFSSDTNDSNSQVQVSKPVKGSEVIGLDRFQLPFVMPPPRYQASDQPATGRAMYGILLELQNQCNTLEEVVDLEERLVEGEVESGESEHIEDAEMVGKVEDVTVGQIKASQSEQQYAEALWSQMT</sequence>
<gene>
    <name evidence="4" type="ORF">CSSPJE1EN1_LOCUS29621</name>
</gene>
<dbReference type="Pfam" id="PF00498">
    <property type="entry name" value="FHA"/>
    <property type="match status" value="1"/>
</dbReference>
<dbReference type="InterPro" id="IPR014905">
    <property type="entry name" value="HIRAN"/>
</dbReference>
<dbReference type="EMBL" id="CAXAQS010000999">
    <property type="protein sequence ID" value="CAK9254243.1"/>
    <property type="molecule type" value="Genomic_DNA"/>
</dbReference>
<dbReference type="Pfam" id="PF08797">
    <property type="entry name" value="HIRAN"/>
    <property type="match status" value="1"/>
</dbReference>
<evidence type="ECO:0000313" key="5">
    <source>
        <dbReference type="Proteomes" id="UP001497444"/>
    </source>
</evidence>
<evidence type="ECO:0000256" key="1">
    <source>
        <dbReference type="ARBA" id="ARBA00022723"/>
    </source>
</evidence>
<dbReference type="Pfam" id="PF06087">
    <property type="entry name" value="Tyr-DNA_phospho"/>
    <property type="match status" value="2"/>
</dbReference>
<dbReference type="InterPro" id="IPR010347">
    <property type="entry name" value="Tdp1"/>
</dbReference>
<accession>A0ABP0VIK5</accession>
<reference evidence="4" key="1">
    <citation type="submission" date="2024-02" db="EMBL/GenBank/DDBJ databases">
        <authorList>
            <consortium name="ELIXIR-Norway"/>
            <consortium name="Elixir Norway"/>
        </authorList>
    </citation>
    <scope>NUCLEOTIDE SEQUENCE</scope>
</reference>
<dbReference type="CDD" id="cd00060">
    <property type="entry name" value="FHA"/>
    <property type="match status" value="1"/>
</dbReference>
<dbReference type="Gene3D" id="3.30.70.2330">
    <property type="match status" value="1"/>
</dbReference>
<evidence type="ECO:0000256" key="2">
    <source>
        <dbReference type="ARBA" id="ARBA00022801"/>
    </source>
</evidence>
<keyword evidence="5" id="KW-1185">Reference proteome</keyword>
<evidence type="ECO:0000313" key="4">
    <source>
        <dbReference type="EMBL" id="CAK9254243.1"/>
    </source>
</evidence>
<organism evidence="4 5">
    <name type="scientific">Sphagnum jensenii</name>
    <dbReference type="NCBI Taxonomy" id="128206"/>
    <lineage>
        <taxon>Eukaryota</taxon>
        <taxon>Viridiplantae</taxon>
        <taxon>Streptophyta</taxon>
        <taxon>Embryophyta</taxon>
        <taxon>Bryophyta</taxon>
        <taxon>Sphagnophytina</taxon>
        <taxon>Sphagnopsida</taxon>
        <taxon>Sphagnales</taxon>
        <taxon>Sphagnaceae</taxon>
        <taxon>Sphagnum</taxon>
    </lineage>
</organism>
<dbReference type="SMART" id="SM00240">
    <property type="entry name" value="FHA"/>
    <property type="match status" value="1"/>
</dbReference>
<dbReference type="CDD" id="cd09122">
    <property type="entry name" value="PLDc_Tdp1_1"/>
    <property type="match status" value="1"/>
</dbReference>
<keyword evidence="2" id="KW-0378">Hydrolase</keyword>
<dbReference type="Gene3D" id="2.60.200.20">
    <property type="match status" value="1"/>
</dbReference>
<dbReference type="PROSITE" id="PS50006">
    <property type="entry name" value="FHA_DOMAIN"/>
    <property type="match status" value="1"/>
</dbReference>
<proteinExistence type="predicted"/>
<protein>
    <recommendedName>
        <fullName evidence="3">FHA domain-containing protein</fullName>
    </recommendedName>
</protein>
<dbReference type="PANTHER" id="PTHR12415:SF3">
    <property type="entry name" value="OS04G0403400 PROTEIN"/>
    <property type="match status" value="1"/>
</dbReference>
<dbReference type="InterPro" id="IPR000253">
    <property type="entry name" value="FHA_dom"/>
</dbReference>